<feature type="chain" id="PRO_5044231274" evidence="5">
    <location>
        <begin position="22"/>
        <end position="480"/>
    </location>
</feature>
<evidence type="ECO:0000256" key="1">
    <source>
        <dbReference type="ARBA" id="ARBA00011028"/>
    </source>
</evidence>
<dbReference type="InterPro" id="IPR006128">
    <property type="entry name" value="Lipoprotein_PsaA-like"/>
</dbReference>
<dbReference type="NCBIfam" id="TIGR03769">
    <property type="entry name" value="P_ac_wall_RPT"/>
    <property type="match status" value="1"/>
</dbReference>
<dbReference type="InterPro" id="IPR006129">
    <property type="entry name" value="AdhesinB"/>
</dbReference>
<dbReference type="NCBIfam" id="TIGR03772">
    <property type="entry name" value="anch_rpt_subst"/>
    <property type="match status" value="1"/>
</dbReference>
<evidence type="ECO:0000256" key="4">
    <source>
        <dbReference type="RuleBase" id="RU003512"/>
    </source>
</evidence>
<dbReference type="KEGG" id="wne:PIG85_06750"/>
<evidence type="ECO:0000256" key="2">
    <source>
        <dbReference type="ARBA" id="ARBA00022448"/>
    </source>
</evidence>
<dbReference type="InterPro" id="IPR022435">
    <property type="entry name" value="Surface-anchored_actinobac"/>
</dbReference>
<dbReference type="GO" id="GO:0007155">
    <property type="term" value="P:cell adhesion"/>
    <property type="evidence" value="ECO:0007669"/>
    <property type="project" value="InterPro"/>
</dbReference>
<dbReference type="InterPro" id="IPR006127">
    <property type="entry name" value="ZnuA-like"/>
</dbReference>
<dbReference type="SUPFAM" id="SSF53807">
    <property type="entry name" value="Helical backbone' metal receptor"/>
    <property type="match status" value="1"/>
</dbReference>
<dbReference type="PANTHER" id="PTHR42953:SF3">
    <property type="entry name" value="HIGH-AFFINITY ZINC UPTAKE SYSTEM PROTEIN ZNUA"/>
    <property type="match status" value="1"/>
</dbReference>
<gene>
    <name evidence="6" type="ORF">PIG85_06750</name>
</gene>
<dbReference type="Pfam" id="PF01297">
    <property type="entry name" value="ZnuA"/>
    <property type="match status" value="2"/>
</dbReference>
<keyword evidence="2 4" id="KW-0813">Transport</keyword>
<evidence type="ECO:0000256" key="5">
    <source>
        <dbReference type="SAM" id="SignalP"/>
    </source>
</evidence>
<organism evidence="6 7">
    <name type="scientific">Winkia neuii subsp. anitrata</name>
    <dbReference type="NCBI Taxonomy" id="29318"/>
    <lineage>
        <taxon>Bacteria</taxon>
        <taxon>Bacillati</taxon>
        <taxon>Actinomycetota</taxon>
        <taxon>Actinomycetes</taxon>
        <taxon>Actinomycetales</taxon>
        <taxon>Actinomycetaceae</taxon>
        <taxon>Winkia</taxon>
    </lineage>
</organism>
<sequence>MRKLIAVVLLCCCACSPAAQSKKPQVVATTPVLADIAQNVAGTRAQVKGLVKPGADPHSYEPTLADVRAIANSKLALTNHLLLEEQSLYRAVRNNSRGPVIKVGEETPKYGTRMLPLVEDITLDTVWLGMRVDGTTARMQMTAKRGPGDVSAYLTTSFGSPQVYLNSADGIDQRDGVDLPAGAHTHMSWAFTKPGIYQIDFAAKNARNSITFAVGVDPARSELTKNMEALTQGHEDITLKDGKILITGDAKDGRNKASFDPTKTVIVVPPAALEQIPPDPRFRFLGRPGHETYMLAQAVIGKHVHGEVDPHMWQDVQAGIAYAKVIRDHLKEVDPAGSATYDRNTRQYEARLKKLDEYVRGQIRAIPKAQRHLVTTHDAYGYLGKAYGINVAGFVSPNPAVEPSSRDLVALTRTLQNLHVKAVFLEPNLSARSKDLTETAKRLHIAICPIHGDTFTEEINTYEKMMAANADSLRRCLEKK</sequence>
<proteinExistence type="inferred from homology"/>
<reference evidence="6" key="1">
    <citation type="submission" date="2023-01" db="EMBL/GenBank/DDBJ databases">
        <title>Comparative Genomic Analysis of the Clinically-Derived Winkia Strain NY0527 Provides Evidence into the Taxonomic Reassignment of Winkia neuii and Characterizes Their Virulence Traits.</title>
        <authorList>
            <person name="Cai X."/>
            <person name="Peng Y."/>
            <person name="Li M."/>
            <person name="Qiu Y."/>
            <person name="Wang Y."/>
            <person name="Xu L."/>
            <person name="Hou Q."/>
        </authorList>
    </citation>
    <scope>NUCLEOTIDE SEQUENCE</scope>
    <source>
        <strain evidence="6">NY0527</strain>
    </source>
</reference>
<dbReference type="RefSeq" id="WP_004804712.1">
    <property type="nucleotide sequence ID" value="NZ_CP116394.1"/>
</dbReference>
<comment type="similarity">
    <text evidence="1 4">Belongs to the bacterial solute-binding protein 9 family.</text>
</comment>
<dbReference type="PANTHER" id="PTHR42953">
    <property type="entry name" value="HIGH-AFFINITY ZINC UPTAKE SYSTEM PROTEIN ZNUA-RELATED"/>
    <property type="match status" value="1"/>
</dbReference>
<evidence type="ECO:0000256" key="3">
    <source>
        <dbReference type="ARBA" id="ARBA00022729"/>
    </source>
</evidence>
<dbReference type="PRINTS" id="PR00691">
    <property type="entry name" value="ADHESINB"/>
</dbReference>
<protein>
    <submittedName>
        <fullName evidence="6">Anchored repeat ABC transporter, substrate-binding protein</fullName>
    </submittedName>
</protein>
<accession>A0AB38XLX0</accession>
<dbReference type="Gene3D" id="3.40.50.1980">
    <property type="entry name" value="Nitrogenase molybdenum iron protein domain"/>
    <property type="match status" value="2"/>
</dbReference>
<dbReference type="GO" id="GO:0046872">
    <property type="term" value="F:metal ion binding"/>
    <property type="evidence" value="ECO:0007669"/>
    <property type="project" value="UniProtKB-KW"/>
</dbReference>
<feature type="signal peptide" evidence="5">
    <location>
        <begin position="1"/>
        <end position="21"/>
    </location>
</feature>
<dbReference type="NCBIfam" id="NF038134">
    <property type="entry name" value="choice_anch_M"/>
    <property type="match status" value="1"/>
</dbReference>
<dbReference type="InterPro" id="IPR022434">
    <property type="entry name" value="ABC_LPXTG_lipo_actinobac"/>
</dbReference>
<dbReference type="EMBL" id="CP116394">
    <property type="protein sequence ID" value="WCE45361.1"/>
    <property type="molecule type" value="Genomic_DNA"/>
</dbReference>
<dbReference type="GO" id="GO:0030313">
    <property type="term" value="C:cell envelope"/>
    <property type="evidence" value="ECO:0007669"/>
    <property type="project" value="UniProtKB-SubCell"/>
</dbReference>
<evidence type="ECO:0000313" key="6">
    <source>
        <dbReference type="EMBL" id="WCE45361.1"/>
    </source>
</evidence>
<evidence type="ECO:0000313" key="7">
    <source>
        <dbReference type="Proteomes" id="UP001211044"/>
    </source>
</evidence>
<dbReference type="GO" id="GO:0030001">
    <property type="term" value="P:metal ion transport"/>
    <property type="evidence" value="ECO:0007669"/>
    <property type="project" value="InterPro"/>
</dbReference>
<dbReference type="Proteomes" id="UP001211044">
    <property type="component" value="Chromosome"/>
</dbReference>
<name>A0AB38XLX0_9ACTO</name>
<keyword evidence="3 5" id="KW-0732">Signal</keyword>
<dbReference type="AlphaFoldDB" id="A0AB38XLX0"/>
<dbReference type="InterPro" id="IPR050492">
    <property type="entry name" value="Bact_metal-bind_prot9"/>
</dbReference>
<dbReference type="PRINTS" id="PR00690">
    <property type="entry name" value="ADHESNFAMILY"/>
</dbReference>